<dbReference type="AlphaFoldDB" id="A0A366HM55"/>
<comment type="caution">
    <text evidence="1">The sequence shown here is derived from an EMBL/GenBank/DDBJ whole genome shotgun (WGS) entry which is preliminary data.</text>
</comment>
<keyword evidence="2" id="KW-1185">Reference proteome</keyword>
<proteinExistence type="predicted"/>
<evidence type="ECO:0000313" key="1">
    <source>
        <dbReference type="EMBL" id="RBP43657.1"/>
    </source>
</evidence>
<protein>
    <submittedName>
        <fullName evidence="1">Uncharacterized protein</fullName>
    </submittedName>
</protein>
<gene>
    <name evidence="1" type="ORF">DES53_10555</name>
</gene>
<name>A0A366HM55_9BACT</name>
<organism evidence="1 2">
    <name type="scientific">Roseimicrobium gellanilyticum</name>
    <dbReference type="NCBI Taxonomy" id="748857"/>
    <lineage>
        <taxon>Bacteria</taxon>
        <taxon>Pseudomonadati</taxon>
        <taxon>Verrucomicrobiota</taxon>
        <taxon>Verrucomicrobiia</taxon>
        <taxon>Verrucomicrobiales</taxon>
        <taxon>Verrucomicrobiaceae</taxon>
        <taxon>Roseimicrobium</taxon>
    </lineage>
</organism>
<accession>A0A366HM55</accession>
<dbReference type="EMBL" id="QNRR01000005">
    <property type="protein sequence ID" value="RBP43657.1"/>
    <property type="molecule type" value="Genomic_DNA"/>
</dbReference>
<reference evidence="1 2" key="1">
    <citation type="submission" date="2018-06" db="EMBL/GenBank/DDBJ databases">
        <title>Genomic Encyclopedia of Type Strains, Phase IV (KMG-IV): sequencing the most valuable type-strain genomes for metagenomic binning, comparative biology and taxonomic classification.</title>
        <authorList>
            <person name="Goeker M."/>
        </authorList>
    </citation>
    <scope>NUCLEOTIDE SEQUENCE [LARGE SCALE GENOMIC DNA]</scope>
    <source>
        <strain evidence="1 2">DSM 25532</strain>
    </source>
</reference>
<evidence type="ECO:0000313" key="2">
    <source>
        <dbReference type="Proteomes" id="UP000253426"/>
    </source>
</evidence>
<dbReference type="Proteomes" id="UP000253426">
    <property type="component" value="Unassembled WGS sequence"/>
</dbReference>
<sequence>MLGVLCVYALAYFTFRVLGPVSADYSIPFGSPPPAAATDPLPGAADSGDHIFCVLSNISPPSMRVYPTTSGGRFMVLFFQPALQIEVSVRRALYEVR</sequence>